<dbReference type="AlphaFoldDB" id="A0A831QKE4"/>
<comment type="caution">
    <text evidence="4">The sequence shown here is derived from an EMBL/GenBank/DDBJ whole genome shotgun (WGS) entry which is preliminary data.</text>
</comment>
<accession>A0A831QKE4</accession>
<feature type="transmembrane region" description="Helical" evidence="3">
    <location>
        <begin position="152"/>
        <end position="170"/>
    </location>
</feature>
<feature type="transmembrane region" description="Helical" evidence="3">
    <location>
        <begin position="26"/>
        <end position="50"/>
    </location>
</feature>
<feature type="compositionally biased region" description="Basic and acidic residues" evidence="2">
    <location>
        <begin position="733"/>
        <end position="747"/>
    </location>
</feature>
<feature type="compositionally biased region" description="Basic and acidic residues" evidence="2">
    <location>
        <begin position="957"/>
        <end position="973"/>
    </location>
</feature>
<feature type="compositionally biased region" description="Gly residues" evidence="2">
    <location>
        <begin position="990"/>
        <end position="1017"/>
    </location>
</feature>
<dbReference type="EMBL" id="DRGL01000015">
    <property type="protein sequence ID" value="HEA19925.1"/>
    <property type="molecule type" value="Genomic_DNA"/>
</dbReference>
<keyword evidence="3" id="KW-0812">Transmembrane</keyword>
<keyword evidence="3" id="KW-1133">Transmembrane helix</keyword>
<sequence length="1161" mass="132331">MSNYDNILVKLDKFTKKFYSKMLIKGALLFVVLGVLFFFVVLGVEYFLWLNSTGRLLLLFVFFSVEGFLLFRYILTPLFYLFKLRNGISNKDASLLIGTHFPNVGDKLYNLLELTEDTDQSELLLASIEQRSQDMHLIPFTKAIDLKDNLKYTKYLAIPIILLSLIWLSGNIKSFFGSANRVVNYDMAYEPPAPFRFRLLSSNLDILESEPHTIEVITEGEVQPEAVYLDIKGKMTLLKKINNNYQYTFSPPLKNTDFSFVANGIRSKNYRLNALSAPSIQTFKLVLDYPNYTGRSSEELSSTGNATFPEGTKATWEIEGLNTENIQLRATDTIESFLRNESENTKFVLSKNIYNDYSYTLSTSNKNVTDYEKLAYLFTVIRDAYPTLKIRQELDSLNPNISYYEGEASDDYKLKSIKLVYYADDSASDKQVVLLSNPNANFDRFYYTFPSGLDLDPGRMYSFYFTATDNDGIHQGKTTKSQVFSKSLLNKDQLRNEDLESQQTLIKNMGKSLDGFKEQKESLKEINQEQKEKEQMNFNDQNQVKEFLQKQQQQENLMQKFSKQLKENLEKGDKNDQMNKLLQERLERQELAAKKNEKLLDELNKIADKIDKDELTKRLEELGKKQQNSERSLEQLLELTKRYYVTEKASQLAKDLAEEAKRQAKLSELEIAKDYSDMEQQKLNQNFENLAKELDELKKDNDALQKPLTLSIDDAKKDEVKQDQKDALEDIKKHERAEESSQSDNKKAAAQAASDKQKSAAQKMKEMSEALEKSSEAGGGEESITEDAEMLRQILDNLITFSFKQENLYDSLEDADSENAQFSGSIRQQQELRELFGHVDDSLFSLSLRRAELSEFVNEQITEVYYNTDKALESMAENQIYQGVSYQKYVMNASNSLADFLANMLDNMQQSMMAGKGQGDGQDFQLPDIIKGQGELKEKMDGMGKKGQGKPQNGDGEGEKGEGQKGKGNKPGEGDSQSGEGGKEGKGKSGKNGDGNQGEGSQGEGSGKGGNGTGDGQEGPSESELQEIYEIYKEQQIIRQKLEQQLQDMINAGDKQLGQKLIKQMEDFENDLLENGVSQRSISKINNIQYELLKLENAALKQGQKSERESNTNVQDFKNPILSRPEVLEKYRNEIEILNRESLPLRPNFRNKVKDYFRSND</sequence>
<organism evidence="4">
    <name type="scientific">Pricia antarctica</name>
    <dbReference type="NCBI Taxonomy" id="641691"/>
    <lineage>
        <taxon>Bacteria</taxon>
        <taxon>Pseudomonadati</taxon>
        <taxon>Bacteroidota</taxon>
        <taxon>Flavobacteriia</taxon>
        <taxon>Flavobacteriales</taxon>
        <taxon>Flavobacteriaceae</taxon>
        <taxon>Pricia</taxon>
    </lineage>
</organism>
<gene>
    <name evidence="4" type="ORF">ENH87_03300</name>
</gene>
<feature type="compositionally biased region" description="Basic and acidic residues" evidence="2">
    <location>
        <begin position="755"/>
        <end position="775"/>
    </location>
</feature>
<evidence type="ECO:0000313" key="4">
    <source>
        <dbReference type="EMBL" id="HEA19925.1"/>
    </source>
</evidence>
<proteinExistence type="predicted"/>
<reference evidence="4" key="1">
    <citation type="journal article" date="2020" name="mSystems">
        <title>Genome- and Community-Level Interaction Insights into Carbon Utilization and Element Cycling Functions of Hydrothermarchaeota in Hydrothermal Sediment.</title>
        <authorList>
            <person name="Zhou Z."/>
            <person name="Liu Y."/>
            <person name="Xu W."/>
            <person name="Pan J."/>
            <person name="Luo Z.H."/>
            <person name="Li M."/>
        </authorList>
    </citation>
    <scope>NUCLEOTIDE SEQUENCE [LARGE SCALE GENOMIC DNA]</scope>
    <source>
        <strain evidence="4">HyVt-345</strain>
    </source>
</reference>
<keyword evidence="3" id="KW-0472">Membrane</keyword>
<evidence type="ECO:0000256" key="2">
    <source>
        <dbReference type="SAM" id="MobiDB-lite"/>
    </source>
</evidence>
<evidence type="ECO:0008006" key="5">
    <source>
        <dbReference type="Google" id="ProtNLM"/>
    </source>
</evidence>
<dbReference type="Proteomes" id="UP000886191">
    <property type="component" value="Unassembled WGS sequence"/>
</dbReference>
<feature type="region of interest" description="Disordered" evidence="2">
    <location>
        <begin position="937"/>
        <end position="1028"/>
    </location>
</feature>
<keyword evidence="1" id="KW-0175">Coiled coil</keyword>
<feature type="coiled-coil region" evidence="1">
    <location>
        <begin position="579"/>
        <end position="639"/>
    </location>
</feature>
<protein>
    <recommendedName>
        <fullName evidence="5">Glutamyl-tRNA synthetase</fullName>
    </recommendedName>
</protein>
<feature type="transmembrane region" description="Helical" evidence="3">
    <location>
        <begin position="56"/>
        <end position="75"/>
    </location>
</feature>
<name>A0A831QKE4_9FLAO</name>
<evidence type="ECO:0000256" key="3">
    <source>
        <dbReference type="SAM" id="Phobius"/>
    </source>
</evidence>
<evidence type="ECO:0000256" key="1">
    <source>
        <dbReference type="SAM" id="Coils"/>
    </source>
</evidence>
<feature type="region of interest" description="Disordered" evidence="2">
    <location>
        <begin position="733"/>
        <end position="784"/>
    </location>
</feature>